<sequence length="276" mass="30710">MKSPPGLAPRQTVRPLAWTGFAALLCSLQFLYSPAAFAQAEKTNFKSGAPSTLKIYQTSTISGDFDVLIDNTAGKEAVKIVDRKGLGGLLASAPQWQILVFNNKFKRQYQCNLKTYTGLGKKAFLTTGGYNMNKLPLVKKGECECRGIKGILFSTKPDFEKKQQKDLARESAEPRFPQSAEMVVNQSKIAKEAAKIIARFYGVPESENLPIQFKFVNLKGELHYLLITNNLSLESPQPSAFQAPQGYTRVDDISKLEDKVKEPPPVKFKETVRKIK</sequence>
<protein>
    <submittedName>
        <fullName evidence="2">Uncharacterized protein</fullName>
    </submittedName>
</protein>
<name>A0A8J7PA89_9BACT</name>
<reference evidence="2" key="1">
    <citation type="submission" date="2021-02" db="EMBL/GenBank/DDBJ databases">
        <title>Genome-Resolved Metagenomics of a Microbial Community Performing Photosynthetic Biological Nutrient Removal.</title>
        <authorList>
            <person name="Mcdaniel E.A."/>
        </authorList>
    </citation>
    <scope>NUCLEOTIDE SEQUENCE</scope>
    <source>
        <strain evidence="2">UWPOB_OBS1</strain>
    </source>
</reference>
<dbReference type="Proteomes" id="UP000664277">
    <property type="component" value="Unassembled WGS sequence"/>
</dbReference>
<evidence type="ECO:0000313" key="2">
    <source>
        <dbReference type="EMBL" id="MBN8662719.1"/>
    </source>
</evidence>
<feature type="chain" id="PRO_5035258861" evidence="1">
    <location>
        <begin position="39"/>
        <end position="276"/>
    </location>
</feature>
<keyword evidence="1" id="KW-0732">Signal</keyword>
<proteinExistence type="predicted"/>
<comment type="caution">
    <text evidence="2">The sequence shown here is derived from an EMBL/GenBank/DDBJ whole genome shotgun (WGS) entry which is preliminary data.</text>
</comment>
<dbReference type="AlphaFoldDB" id="A0A8J7PA89"/>
<dbReference type="EMBL" id="JAFLCK010000050">
    <property type="protein sequence ID" value="MBN8662719.1"/>
    <property type="molecule type" value="Genomic_DNA"/>
</dbReference>
<evidence type="ECO:0000313" key="3">
    <source>
        <dbReference type="Proteomes" id="UP000664277"/>
    </source>
</evidence>
<evidence type="ECO:0000256" key="1">
    <source>
        <dbReference type="SAM" id="SignalP"/>
    </source>
</evidence>
<gene>
    <name evidence="2" type="ORF">J0M35_20290</name>
</gene>
<accession>A0A8J7PA89</accession>
<organism evidence="2 3">
    <name type="scientific">Candidatus Obscuribacter phosphatis</name>
    <dbReference type="NCBI Taxonomy" id="1906157"/>
    <lineage>
        <taxon>Bacteria</taxon>
        <taxon>Bacillati</taxon>
        <taxon>Candidatus Melainabacteria</taxon>
        <taxon>Candidatus Obscuribacterales</taxon>
        <taxon>Candidatus Obscuribacteraceae</taxon>
        <taxon>Candidatus Obscuribacter</taxon>
    </lineage>
</organism>
<feature type="signal peptide" evidence="1">
    <location>
        <begin position="1"/>
        <end position="38"/>
    </location>
</feature>